<evidence type="ECO:0000259" key="7">
    <source>
        <dbReference type="PROSITE" id="PS50041"/>
    </source>
</evidence>
<evidence type="ECO:0000256" key="4">
    <source>
        <dbReference type="ARBA" id="ARBA00023157"/>
    </source>
</evidence>
<evidence type="ECO:0008006" key="11">
    <source>
        <dbReference type="Google" id="ProtNLM"/>
    </source>
</evidence>
<evidence type="ECO:0000256" key="6">
    <source>
        <dbReference type="SAM" id="Phobius"/>
    </source>
</evidence>
<dbReference type="GO" id="GO:0005581">
    <property type="term" value="C:collagen trimer"/>
    <property type="evidence" value="ECO:0007669"/>
    <property type="project" value="UniProtKB-KW"/>
</dbReference>
<dbReference type="InterPro" id="IPR008160">
    <property type="entry name" value="Collagen"/>
</dbReference>
<dbReference type="InterPro" id="IPR002181">
    <property type="entry name" value="Fibrinogen_a/b/g_C_dom"/>
</dbReference>
<dbReference type="Gene3D" id="3.90.215.10">
    <property type="entry name" value="Gamma Fibrinogen, chain A, domain 1"/>
    <property type="match status" value="1"/>
</dbReference>
<name>A0AAF5DP47_STRER</name>
<organism evidence="9 10">
    <name type="scientific">Strongyloides stercoralis</name>
    <name type="common">Threadworm</name>
    <dbReference type="NCBI Taxonomy" id="6248"/>
    <lineage>
        <taxon>Eukaryota</taxon>
        <taxon>Metazoa</taxon>
        <taxon>Ecdysozoa</taxon>
        <taxon>Nematoda</taxon>
        <taxon>Chromadorea</taxon>
        <taxon>Rhabditida</taxon>
        <taxon>Tylenchina</taxon>
        <taxon>Panagrolaimomorpha</taxon>
        <taxon>Strongyloidoidea</taxon>
        <taxon>Strongyloididae</taxon>
        <taxon>Strongyloides</taxon>
    </lineage>
</organism>
<evidence type="ECO:0000256" key="1">
    <source>
        <dbReference type="ARBA" id="ARBA00022737"/>
    </source>
</evidence>
<keyword evidence="3" id="KW-0176">Collagen</keyword>
<dbReference type="PROSITE" id="PS50041">
    <property type="entry name" value="C_TYPE_LECTIN_2"/>
    <property type="match status" value="1"/>
</dbReference>
<keyword evidence="4" id="KW-1015">Disulfide bond</keyword>
<dbReference type="Gene3D" id="1.20.5.320">
    <property type="entry name" value="6-Phosphogluconate Dehydrogenase, domain 3"/>
    <property type="match status" value="1"/>
</dbReference>
<feature type="region of interest" description="Disordered" evidence="5">
    <location>
        <begin position="107"/>
        <end position="147"/>
    </location>
</feature>
<dbReference type="SUPFAM" id="SSF56436">
    <property type="entry name" value="C-type lectin-like"/>
    <property type="match status" value="1"/>
</dbReference>
<sequence>RCKKLILKIKNYAIMEITKIAITFCIFVSLGAIFISLMTTTILFNEISNFYDIALEDLVEFQDITESTWNDIININDDKKNNDEIYKNTYFVMSRKKKDTENEWPPECACGRSPNNCPPGPPGEPGIDGTPGDDGIKGPDGIPGSNAMINLSTEKKQVECIKCPVGKPGSPGQKGLPGPPGPKGSPGISTYSQSSGRPGPPGKPGEPGPPGRPGLNGEPGPPGRPGYAKSSRIPGPPGPPGPQGDDGEPGVPGMTIDGDGGFRGPPGDPGFPGLPGDDGIPGSPGESGTPGNDGEYCNCPPRGSILKKTENSESMMNTAIEEAPSGIVSEYNTGRSKKLISNDIILDYYYIQNYGNNIGECVHVEITSNLDFDSAQKICRRKNGNLVSILNGIENNEILNLENEIKNFDNCNGKVWIGYEYINYTNTFEWVSGQQNNYNNLGSQKTLDYTKDIGVYYDFNKNKWYPEYKSKQLCYMCEISDFPQSCLQIKTKTPSAESGMYTIYIQNKETKVYCDMNVNGGGWVRIQDRENDDMVFWNKTWNEYKNGFGNGEKNFWLGNELISLFTNSFEKVELLIQIRGDRLDKKSPMASTNFWEGKFTFNLLPEYTNYTIQISNASGNATGDGWDDFSYSNGWKFSTIDRINTPYPPCLTQFHMGGWWYNYCGFGSLNGQYNPPIAEDKGYGFSWSITKPTRIVNPVKSRITIRELRNIFNESL</sequence>
<dbReference type="Pfam" id="PF01484">
    <property type="entry name" value="Col_cuticle_N"/>
    <property type="match status" value="1"/>
</dbReference>
<dbReference type="PANTHER" id="PTHR24637:SF236">
    <property type="entry name" value="NEMATODE CUTICLE COLLAGEN N-TERMINAL DOMAIN-CONTAINING PROTEIN"/>
    <property type="match status" value="1"/>
</dbReference>
<dbReference type="WBParaSite" id="TCONS_00016058.p1">
    <property type="protein sequence ID" value="TCONS_00016058.p1"/>
    <property type="gene ID" value="XLOC_010662"/>
</dbReference>
<dbReference type="NCBIfam" id="NF040941">
    <property type="entry name" value="GGGWT_bact"/>
    <property type="match status" value="1"/>
</dbReference>
<dbReference type="SUPFAM" id="SSF56496">
    <property type="entry name" value="Fibrinogen C-terminal domain-like"/>
    <property type="match status" value="1"/>
</dbReference>
<keyword evidence="9" id="KW-1185">Reference proteome</keyword>
<dbReference type="Pfam" id="PF00059">
    <property type="entry name" value="Lectin_C"/>
    <property type="match status" value="1"/>
</dbReference>
<feature type="compositionally biased region" description="Low complexity" evidence="5">
    <location>
        <begin position="274"/>
        <end position="287"/>
    </location>
</feature>
<dbReference type="SMART" id="SM00186">
    <property type="entry name" value="FBG"/>
    <property type="match status" value="1"/>
</dbReference>
<dbReference type="PANTHER" id="PTHR24637">
    <property type="entry name" value="COLLAGEN"/>
    <property type="match status" value="1"/>
</dbReference>
<feature type="compositionally biased region" description="Low complexity" evidence="5">
    <location>
        <begin position="166"/>
        <end position="176"/>
    </location>
</feature>
<dbReference type="InterPro" id="IPR016186">
    <property type="entry name" value="C-type_lectin-like/link_sf"/>
</dbReference>
<dbReference type="Gene3D" id="3.10.100.10">
    <property type="entry name" value="Mannose-Binding Protein A, subunit A"/>
    <property type="match status" value="1"/>
</dbReference>
<evidence type="ECO:0000256" key="2">
    <source>
        <dbReference type="ARBA" id="ARBA00022837"/>
    </source>
</evidence>
<evidence type="ECO:0000259" key="8">
    <source>
        <dbReference type="PROSITE" id="PS51406"/>
    </source>
</evidence>
<feature type="compositionally biased region" description="Pro residues" evidence="5">
    <location>
        <begin position="198"/>
        <end position="212"/>
    </location>
</feature>
<feature type="transmembrane region" description="Helical" evidence="6">
    <location>
        <begin position="20"/>
        <end position="44"/>
    </location>
</feature>
<reference evidence="10" key="1">
    <citation type="submission" date="2024-02" db="UniProtKB">
        <authorList>
            <consortium name="WormBaseParasite"/>
        </authorList>
    </citation>
    <scope>IDENTIFICATION</scope>
</reference>
<dbReference type="Pfam" id="PF00147">
    <property type="entry name" value="Fibrinogen_C"/>
    <property type="match status" value="1"/>
</dbReference>
<dbReference type="SMART" id="SM01088">
    <property type="entry name" value="Col_cuticle_N"/>
    <property type="match status" value="1"/>
</dbReference>
<feature type="domain" description="C-type lectin" evidence="7">
    <location>
        <begin position="357"/>
        <end position="478"/>
    </location>
</feature>
<dbReference type="Proteomes" id="UP000035681">
    <property type="component" value="Unplaced"/>
</dbReference>
<keyword evidence="6" id="KW-1133">Transmembrane helix</keyword>
<accession>A0AAF5DP47</accession>
<dbReference type="GO" id="GO:0042302">
    <property type="term" value="F:structural constituent of cuticle"/>
    <property type="evidence" value="ECO:0007669"/>
    <property type="project" value="InterPro"/>
</dbReference>
<dbReference type="SMART" id="SM00034">
    <property type="entry name" value="CLECT"/>
    <property type="match status" value="1"/>
</dbReference>
<protein>
    <recommendedName>
        <fullName evidence="11">C-type lectin domain-containing protein</fullName>
    </recommendedName>
</protein>
<dbReference type="InterPro" id="IPR001304">
    <property type="entry name" value="C-type_lectin-like"/>
</dbReference>
<feature type="domain" description="Fibrinogen C-terminal" evidence="8">
    <location>
        <begin position="477"/>
        <end position="709"/>
    </location>
</feature>
<dbReference type="AlphaFoldDB" id="A0AAF5DP47"/>
<dbReference type="PROSITE" id="PS51406">
    <property type="entry name" value="FIBRINOGEN_C_2"/>
    <property type="match status" value="1"/>
</dbReference>
<dbReference type="InterPro" id="IPR020837">
    <property type="entry name" value="Fibrinogen_CS"/>
</dbReference>
<dbReference type="InterPro" id="IPR016187">
    <property type="entry name" value="CTDL_fold"/>
</dbReference>
<keyword evidence="6" id="KW-0812">Transmembrane</keyword>
<evidence type="ECO:0000313" key="10">
    <source>
        <dbReference type="WBParaSite" id="TCONS_00016058.p1"/>
    </source>
</evidence>
<evidence type="ECO:0000313" key="9">
    <source>
        <dbReference type="Proteomes" id="UP000035681"/>
    </source>
</evidence>
<dbReference type="PROSITE" id="PS00514">
    <property type="entry name" value="FIBRINOGEN_C_1"/>
    <property type="match status" value="1"/>
</dbReference>
<dbReference type="InterPro" id="IPR014716">
    <property type="entry name" value="Fibrinogen_a/b/g_C_1"/>
</dbReference>
<evidence type="ECO:0000256" key="3">
    <source>
        <dbReference type="ARBA" id="ARBA00023119"/>
    </source>
</evidence>
<dbReference type="CDD" id="cd00037">
    <property type="entry name" value="CLECT"/>
    <property type="match status" value="1"/>
</dbReference>
<feature type="region of interest" description="Disordered" evidence="5">
    <location>
        <begin position="162"/>
        <end position="307"/>
    </location>
</feature>
<dbReference type="InterPro" id="IPR036056">
    <property type="entry name" value="Fibrinogen-like_C"/>
</dbReference>
<dbReference type="Pfam" id="PF01391">
    <property type="entry name" value="Collagen"/>
    <property type="match status" value="2"/>
</dbReference>
<dbReference type="InterPro" id="IPR002486">
    <property type="entry name" value="Col_cuticle_N"/>
</dbReference>
<keyword evidence="1" id="KW-0677">Repeat</keyword>
<proteinExistence type="predicted"/>
<keyword evidence="2" id="KW-0106">Calcium</keyword>
<evidence type="ECO:0000256" key="5">
    <source>
        <dbReference type="SAM" id="MobiDB-lite"/>
    </source>
</evidence>
<keyword evidence="6" id="KW-0472">Membrane</keyword>